<dbReference type="InterPro" id="IPR058240">
    <property type="entry name" value="rSAM_sf"/>
</dbReference>
<dbReference type="InterPro" id="IPR004559">
    <property type="entry name" value="HemW-like"/>
</dbReference>
<dbReference type="CDD" id="cd01335">
    <property type="entry name" value="Radical_SAM"/>
    <property type="match status" value="1"/>
</dbReference>
<dbReference type="InterPro" id="IPR007197">
    <property type="entry name" value="rSAM"/>
</dbReference>
<dbReference type="GO" id="GO:0004109">
    <property type="term" value="F:coproporphyrinogen oxidase activity"/>
    <property type="evidence" value="ECO:0007669"/>
    <property type="project" value="InterPro"/>
</dbReference>
<dbReference type="EMBL" id="UOEI01000522">
    <property type="protein sequence ID" value="VAW07339.1"/>
    <property type="molecule type" value="Genomic_DNA"/>
</dbReference>
<dbReference type="AlphaFoldDB" id="A0A3B0T4T3"/>
<evidence type="ECO:0000256" key="1">
    <source>
        <dbReference type="ARBA" id="ARBA00006100"/>
    </source>
</evidence>
<dbReference type="SFLD" id="SFLDF00562">
    <property type="entry name" value="HemN-like__clustered_with_heat"/>
    <property type="match status" value="1"/>
</dbReference>
<evidence type="ECO:0000259" key="2">
    <source>
        <dbReference type="PROSITE" id="PS51918"/>
    </source>
</evidence>
<proteinExistence type="inferred from homology"/>
<dbReference type="PANTHER" id="PTHR13932:SF5">
    <property type="entry name" value="RADICAL S-ADENOSYL METHIONINE DOMAIN-CONTAINING PROTEIN 1, MITOCHONDRIAL"/>
    <property type="match status" value="1"/>
</dbReference>
<gene>
    <name evidence="3" type="ORF">MNBD_ACTINO01-506</name>
</gene>
<dbReference type="GO" id="GO:0051539">
    <property type="term" value="F:4 iron, 4 sulfur cluster binding"/>
    <property type="evidence" value="ECO:0007669"/>
    <property type="project" value="InterPro"/>
</dbReference>
<dbReference type="SFLD" id="SFLDS00029">
    <property type="entry name" value="Radical_SAM"/>
    <property type="match status" value="1"/>
</dbReference>
<keyword evidence="3" id="KW-0346">Stress response</keyword>
<dbReference type="GO" id="GO:0005737">
    <property type="term" value="C:cytoplasm"/>
    <property type="evidence" value="ECO:0007669"/>
    <property type="project" value="InterPro"/>
</dbReference>
<feature type="domain" description="Radical SAM core" evidence="2">
    <location>
        <begin position="23"/>
        <end position="258"/>
    </location>
</feature>
<sequence length="400" mass="43876">MSGGEDGRFGPSSFRANDADLADAAHLWKSAYVHIPFCAHRCPYCDFAIVDESVEGNGDHQRYVDAVVREIEMETSFGPLDAVNFGGGTPSLLSPGRLEEIVGALRRRFGFHSHTEVSLEVNPEDWATGTGENLRSAGFTRVSVGAQNFDEKILEALGRRHGADAGAEAVCSARAAGFRTVSIDLIYGHPTETARSWAGSLDRALDLPIDHISTYSLTVERGTALSREILAGSTPPNEDIQAQRYETFCEQSSVAGFDRYEVSNHARPGHACVYNLSTWAHGEYLGFGLGAHDHRWGTRARNHQRLDRYFDAIDAGIRPRLGLEHLDADCQERDRFMLGLRLAAGTPMSEFAARFLSRPEGERLLESGLIVATRDRLVVTQPMLTDAVAREALSVSSHDC</sequence>
<reference evidence="3" key="1">
    <citation type="submission" date="2018-06" db="EMBL/GenBank/DDBJ databases">
        <authorList>
            <person name="Zhirakovskaya E."/>
        </authorList>
    </citation>
    <scope>NUCLEOTIDE SEQUENCE</scope>
</reference>
<dbReference type="Gene3D" id="3.30.750.200">
    <property type="match status" value="1"/>
</dbReference>
<dbReference type="PROSITE" id="PS51918">
    <property type="entry name" value="RADICAL_SAM"/>
    <property type="match status" value="1"/>
</dbReference>
<dbReference type="Pfam" id="PF04055">
    <property type="entry name" value="Radical_SAM"/>
    <property type="match status" value="1"/>
</dbReference>
<comment type="similarity">
    <text evidence="1">Belongs to the anaerobic coproporphyrinogen-III oxidase family. HemW subfamily.</text>
</comment>
<dbReference type="SUPFAM" id="SSF102114">
    <property type="entry name" value="Radical SAM enzymes"/>
    <property type="match status" value="1"/>
</dbReference>
<protein>
    <submittedName>
        <fullName evidence="3">Hypothetical radical SAM family enzyme in heat shock gene cluster, similarity with CPO of BS HemN-type</fullName>
    </submittedName>
</protein>
<dbReference type="InterPro" id="IPR006638">
    <property type="entry name" value="Elp3/MiaA/NifB-like_rSAM"/>
</dbReference>
<dbReference type="SFLD" id="SFLDG01082">
    <property type="entry name" value="B12-binding_domain_containing"/>
    <property type="match status" value="1"/>
</dbReference>
<dbReference type="SMART" id="SM00729">
    <property type="entry name" value="Elp3"/>
    <property type="match status" value="1"/>
</dbReference>
<accession>A0A3B0T4T3</accession>
<organism evidence="3">
    <name type="scientific">hydrothermal vent metagenome</name>
    <dbReference type="NCBI Taxonomy" id="652676"/>
    <lineage>
        <taxon>unclassified sequences</taxon>
        <taxon>metagenomes</taxon>
        <taxon>ecological metagenomes</taxon>
    </lineage>
</organism>
<dbReference type="GO" id="GO:0006779">
    <property type="term" value="P:porphyrin-containing compound biosynthetic process"/>
    <property type="evidence" value="ECO:0007669"/>
    <property type="project" value="InterPro"/>
</dbReference>
<dbReference type="SFLD" id="SFLDG01065">
    <property type="entry name" value="anaerobic_coproporphyrinogen-I"/>
    <property type="match status" value="1"/>
</dbReference>
<dbReference type="NCBIfam" id="TIGR00539">
    <property type="entry name" value="hemN_rel"/>
    <property type="match status" value="1"/>
</dbReference>
<dbReference type="InterPro" id="IPR034505">
    <property type="entry name" value="Coproporphyrinogen-III_oxidase"/>
</dbReference>
<name>A0A3B0T4T3_9ZZZZ</name>
<dbReference type="PANTHER" id="PTHR13932">
    <property type="entry name" value="COPROPORPHYRINIGEN III OXIDASE"/>
    <property type="match status" value="1"/>
</dbReference>
<evidence type="ECO:0000313" key="3">
    <source>
        <dbReference type="EMBL" id="VAW07339.1"/>
    </source>
</evidence>